<keyword evidence="2" id="KW-1185">Reference proteome</keyword>
<dbReference type="OrthoDB" id="1928921at2759"/>
<accession>A0A078AV58</accession>
<reference evidence="1 2" key="1">
    <citation type="submission" date="2014-06" db="EMBL/GenBank/DDBJ databases">
        <authorList>
            <person name="Swart Estienne"/>
        </authorList>
    </citation>
    <scope>NUCLEOTIDE SEQUENCE [LARGE SCALE GENOMIC DNA]</scope>
    <source>
        <strain evidence="1 2">130c</strain>
    </source>
</reference>
<organism evidence="1 2">
    <name type="scientific">Stylonychia lemnae</name>
    <name type="common">Ciliate</name>
    <dbReference type="NCBI Taxonomy" id="5949"/>
    <lineage>
        <taxon>Eukaryota</taxon>
        <taxon>Sar</taxon>
        <taxon>Alveolata</taxon>
        <taxon>Ciliophora</taxon>
        <taxon>Intramacronucleata</taxon>
        <taxon>Spirotrichea</taxon>
        <taxon>Stichotrichia</taxon>
        <taxon>Sporadotrichida</taxon>
        <taxon>Oxytrichidae</taxon>
        <taxon>Stylonychinae</taxon>
        <taxon>Stylonychia</taxon>
    </lineage>
</organism>
<sequence>MLLRTVECSILPLNKRDYFMLDLISIRTGKLATRPNSSKNSQPNQIRILEDTTKIISLEQEINVLTYYMEEELDHSVFEIIYCKIGINICQDKYHPLNWHIILGRQYDLPEIVLNPSATFGGLSEPMWSIQSFKYLLLEQIEEHLSQLRQMLQEKQACPKLEMDCW</sequence>
<dbReference type="AlphaFoldDB" id="A0A078AV58"/>
<dbReference type="Gene3D" id="3.60.110.10">
    <property type="entry name" value="Carbon-nitrogen hydrolase"/>
    <property type="match status" value="1"/>
</dbReference>
<gene>
    <name evidence="1" type="primary">Contig11661.g12478</name>
    <name evidence="1" type="ORF">STYLEM_14217</name>
</gene>
<protein>
    <submittedName>
        <fullName evidence="1">Beta-ureidopropionase-partial</fullName>
    </submittedName>
</protein>
<evidence type="ECO:0000313" key="2">
    <source>
        <dbReference type="Proteomes" id="UP000039865"/>
    </source>
</evidence>
<dbReference type="InParanoid" id="A0A078AV58"/>
<evidence type="ECO:0000313" key="1">
    <source>
        <dbReference type="EMBL" id="CDW85147.1"/>
    </source>
</evidence>
<dbReference type="SUPFAM" id="SSF56317">
    <property type="entry name" value="Carbon-nitrogen hydrolase"/>
    <property type="match status" value="1"/>
</dbReference>
<dbReference type="Proteomes" id="UP000039865">
    <property type="component" value="Unassembled WGS sequence"/>
</dbReference>
<dbReference type="EMBL" id="CCKQ01013483">
    <property type="protein sequence ID" value="CDW85147.1"/>
    <property type="molecule type" value="Genomic_DNA"/>
</dbReference>
<name>A0A078AV58_STYLE</name>
<proteinExistence type="predicted"/>
<dbReference type="InterPro" id="IPR036526">
    <property type="entry name" value="C-N_Hydrolase_sf"/>
</dbReference>